<organism evidence="16 17">
    <name type="scientific">Sulfuricaulis limicola</name>
    <dbReference type="NCBI Taxonomy" id="1620215"/>
    <lineage>
        <taxon>Bacteria</taxon>
        <taxon>Pseudomonadati</taxon>
        <taxon>Pseudomonadota</taxon>
        <taxon>Gammaproteobacteria</taxon>
        <taxon>Acidiferrobacterales</taxon>
        <taxon>Acidiferrobacteraceae</taxon>
        <taxon>Sulfuricaulis</taxon>
    </lineage>
</organism>
<dbReference type="RefSeq" id="WP_096360214.1">
    <property type="nucleotide sequence ID" value="NZ_AP014879.1"/>
</dbReference>
<evidence type="ECO:0000256" key="3">
    <source>
        <dbReference type="ARBA" id="ARBA00013308"/>
    </source>
</evidence>
<dbReference type="NCBIfam" id="TIGR00575">
    <property type="entry name" value="dnlj"/>
    <property type="match status" value="1"/>
</dbReference>
<evidence type="ECO:0000256" key="11">
    <source>
        <dbReference type="ARBA" id="ARBA00023204"/>
    </source>
</evidence>
<evidence type="ECO:0000256" key="14">
    <source>
        <dbReference type="HAMAP-Rule" id="MF_01588"/>
    </source>
</evidence>
<comment type="function">
    <text evidence="1 14">DNA ligase that catalyzes the formation of phosphodiester linkages between 5'-phosphoryl and 3'-hydroxyl groups in double-stranded DNA using NAD as a coenzyme and as the energy source for the reaction. It is essential for DNA replication and repair of damaged DNA.</text>
</comment>
<dbReference type="SUPFAM" id="SSF56091">
    <property type="entry name" value="DNA ligase/mRNA capping enzyme, catalytic domain"/>
    <property type="match status" value="1"/>
</dbReference>
<dbReference type="Gene3D" id="1.10.287.610">
    <property type="entry name" value="Helix hairpin bin"/>
    <property type="match status" value="1"/>
</dbReference>
<dbReference type="AlphaFoldDB" id="A0A1B4XEW7"/>
<keyword evidence="4 14" id="KW-0436">Ligase</keyword>
<dbReference type="FunFam" id="1.10.150.20:FF:000006">
    <property type="entry name" value="DNA ligase"/>
    <property type="match status" value="1"/>
</dbReference>
<dbReference type="InParanoid" id="A0A1B4XEW7"/>
<feature type="binding site" evidence="14">
    <location>
        <position position="116"/>
    </location>
    <ligand>
        <name>NAD(+)</name>
        <dbReference type="ChEBI" id="CHEBI:57540"/>
    </ligand>
</feature>
<dbReference type="Pfam" id="PF01653">
    <property type="entry name" value="DNA_ligase_aden"/>
    <property type="match status" value="1"/>
</dbReference>
<evidence type="ECO:0000256" key="5">
    <source>
        <dbReference type="ARBA" id="ARBA00022705"/>
    </source>
</evidence>
<evidence type="ECO:0000256" key="4">
    <source>
        <dbReference type="ARBA" id="ARBA00022598"/>
    </source>
</evidence>
<dbReference type="InterPro" id="IPR041663">
    <property type="entry name" value="DisA/LigA_HHH"/>
</dbReference>
<dbReference type="InterPro" id="IPR001679">
    <property type="entry name" value="DNA_ligase"/>
</dbReference>
<dbReference type="PIRSF" id="PIRSF001604">
    <property type="entry name" value="LigA"/>
    <property type="match status" value="1"/>
</dbReference>
<comment type="catalytic activity">
    <reaction evidence="12 14">
        <text>NAD(+) + (deoxyribonucleotide)n-3'-hydroxyl + 5'-phospho-(deoxyribonucleotide)m = (deoxyribonucleotide)n+m + AMP + beta-nicotinamide D-nucleotide.</text>
        <dbReference type="EC" id="6.5.1.2"/>
    </reaction>
</comment>
<dbReference type="NCBIfam" id="NF005932">
    <property type="entry name" value="PRK07956.1"/>
    <property type="match status" value="1"/>
</dbReference>
<evidence type="ECO:0000256" key="1">
    <source>
        <dbReference type="ARBA" id="ARBA00004067"/>
    </source>
</evidence>
<gene>
    <name evidence="14" type="primary">ligA</name>
    <name evidence="16" type="ORF">SCL_1027</name>
</gene>
<keyword evidence="6 14" id="KW-0479">Metal-binding</keyword>
<dbReference type="InterPro" id="IPR003583">
    <property type="entry name" value="Hlx-hairpin-Hlx_DNA-bd_motif"/>
</dbReference>
<dbReference type="FunFam" id="1.10.287.610:FF:000002">
    <property type="entry name" value="DNA ligase"/>
    <property type="match status" value="1"/>
</dbReference>
<comment type="similarity">
    <text evidence="13 14">Belongs to the NAD-dependent DNA ligase family. LigA subfamily.</text>
</comment>
<evidence type="ECO:0000256" key="9">
    <source>
        <dbReference type="ARBA" id="ARBA00022842"/>
    </source>
</evidence>
<dbReference type="HAMAP" id="MF_01588">
    <property type="entry name" value="DNA_ligase_A"/>
    <property type="match status" value="1"/>
</dbReference>
<dbReference type="SMART" id="SM00278">
    <property type="entry name" value="HhH1"/>
    <property type="match status" value="4"/>
</dbReference>
<proteinExistence type="inferred from homology"/>
<dbReference type="SMART" id="SM00532">
    <property type="entry name" value="LIGANc"/>
    <property type="match status" value="1"/>
</dbReference>
<dbReference type="PROSITE" id="PS50172">
    <property type="entry name" value="BRCT"/>
    <property type="match status" value="1"/>
</dbReference>
<keyword evidence="9 14" id="KW-0460">Magnesium</keyword>
<dbReference type="GO" id="GO:0046872">
    <property type="term" value="F:metal ion binding"/>
    <property type="evidence" value="ECO:0007669"/>
    <property type="project" value="UniProtKB-KW"/>
</dbReference>
<keyword evidence="17" id="KW-1185">Reference proteome</keyword>
<evidence type="ECO:0000256" key="13">
    <source>
        <dbReference type="ARBA" id="ARBA00060881"/>
    </source>
</evidence>
<dbReference type="Pfam" id="PF03120">
    <property type="entry name" value="OB_DNA_ligase"/>
    <property type="match status" value="1"/>
</dbReference>
<dbReference type="GO" id="GO:0005829">
    <property type="term" value="C:cytosol"/>
    <property type="evidence" value="ECO:0007669"/>
    <property type="project" value="TreeGrafter"/>
</dbReference>
<dbReference type="PANTHER" id="PTHR23389:SF9">
    <property type="entry name" value="DNA LIGASE"/>
    <property type="match status" value="1"/>
</dbReference>
<evidence type="ECO:0000256" key="8">
    <source>
        <dbReference type="ARBA" id="ARBA00022833"/>
    </source>
</evidence>
<dbReference type="InterPro" id="IPR004149">
    <property type="entry name" value="Znf_DNAligase_C4"/>
</dbReference>
<dbReference type="Pfam" id="PF03119">
    <property type="entry name" value="DNA_ligase_ZBD"/>
    <property type="match status" value="1"/>
</dbReference>
<feature type="binding site" evidence="14">
    <location>
        <position position="292"/>
    </location>
    <ligand>
        <name>NAD(+)</name>
        <dbReference type="ChEBI" id="CHEBI:57540"/>
    </ligand>
</feature>
<dbReference type="SMART" id="SM00292">
    <property type="entry name" value="BRCT"/>
    <property type="match status" value="1"/>
</dbReference>
<dbReference type="InterPro" id="IPR001357">
    <property type="entry name" value="BRCT_dom"/>
</dbReference>
<dbReference type="PANTHER" id="PTHR23389">
    <property type="entry name" value="CHROMOSOME TRANSMISSION FIDELITY FACTOR 18"/>
    <property type="match status" value="1"/>
</dbReference>
<evidence type="ECO:0000256" key="6">
    <source>
        <dbReference type="ARBA" id="ARBA00022723"/>
    </source>
</evidence>
<feature type="active site" description="N6-AMP-lysine intermediate" evidence="14">
    <location>
        <position position="118"/>
    </location>
</feature>
<dbReference type="Proteomes" id="UP000243180">
    <property type="component" value="Chromosome"/>
</dbReference>
<evidence type="ECO:0000256" key="10">
    <source>
        <dbReference type="ARBA" id="ARBA00023027"/>
    </source>
</evidence>
<feature type="binding site" evidence="14">
    <location>
        <begin position="84"/>
        <end position="85"/>
    </location>
    <ligand>
        <name>NAD(+)</name>
        <dbReference type="ChEBI" id="CHEBI:57540"/>
    </ligand>
</feature>
<keyword evidence="5 14" id="KW-0235">DNA replication</keyword>
<feature type="binding site" evidence="14">
    <location>
        <position position="410"/>
    </location>
    <ligand>
        <name>Zn(2+)</name>
        <dbReference type="ChEBI" id="CHEBI:29105"/>
    </ligand>
</feature>
<dbReference type="Gene3D" id="3.40.50.10190">
    <property type="entry name" value="BRCT domain"/>
    <property type="match status" value="1"/>
</dbReference>
<keyword evidence="11 14" id="KW-0234">DNA repair</keyword>
<evidence type="ECO:0000256" key="2">
    <source>
        <dbReference type="ARBA" id="ARBA00012722"/>
    </source>
</evidence>
<evidence type="ECO:0000256" key="12">
    <source>
        <dbReference type="ARBA" id="ARBA00034005"/>
    </source>
</evidence>
<evidence type="ECO:0000313" key="17">
    <source>
        <dbReference type="Proteomes" id="UP000243180"/>
    </source>
</evidence>
<dbReference type="CDD" id="cd00114">
    <property type="entry name" value="LIGANc"/>
    <property type="match status" value="1"/>
</dbReference>
<comment type="caution">
    <text evidence="14">Lacks conserved residue(s) required for the propagation of feature annotation.</text>
</comment>
<keyword evidence="7 14" id="KW-0227">DNA damage</keyword>
<feature type="binding site" evidence="14">
    <location>
        <position position="413"/>
    </location>
    <ligand>
        <name>Zn(2+)</name>
        <dbReference type="ChEBI" id="CHEBI:29105"/>
    </ligand>
</feature>
<dbReference type="SUPFAM" id="SSF47781">
    <property type="entry name" value="RuvA domain 2-like"/>
    <property type="match status" value="1"/>
</dbReference>
<dbReference type="InterPro" id="IPR036420">
    <property type="entry name" value="BRCT_dom_sf"/>
</dbReference>
<dbReference type="GO" id="GO:0006281">
    <property type="term" value="P:DNA repair"/>
    <property type="evidence" value="ECO:0007669"/>
    <property type="project" value="UniProtKB-KW"/>
</dbReference>
<dbReference type="EC" id="6.5.1.2" evidence="2 14"/>
<protein>
    <recommendedName>
        <fullName evidence="3 14">DNA ligase</fullName>
        <ecNumber evidence="2 14">6.5.1.2</ecNumber>
    </recommendedName>
    <alternativeName>
        <fullName evidence="14">Polydeoxyribonucleotide synthase [NAD(+)]</fullName>
    </alternativeName>
</protein>
<keyword evidence="8 14" id="KW-0862">Zinc</keyword>
<dbReference type="Pfam" id="PF12826">
    <property type="entry name" value="HHH_2"/>
    <property type="match status" value="1"/>
</dbReference>
<dbReference type="Pfam" id="PF22745">
    <property type="entry name" value="Nlig-Ia"/>
    <property type="match status" value="1"/>
</dbReference>
<dbReference type="InterPro" id="IPR012340">
    <property type="entry name" value="NA-bd_OB-fold"/>
</dbReference>
<evidence type="ECO:0000259" key="15">
    <source>
        <dbReference type="PROSITE" id="PS50172"/>
    </source>
</evidence>
<dbReference type="OrthoDB" id="9759736at2"/>
<dbReference type="FunFam" id="1.10.150.20:FF:000007">
    <property type="entry name" value="DNA ligase"/>
    <property type="match status" value="1"/>
</dbReference>
<feature type="domain" description="BRCT" evidence="15">
    <location>
        <begin position="592"/>
        <end position="670"/>
    </location>
</feature>
<dbReference type="FunFam" id="2.40.50.140:FF:000012">
    <property type="entry name" value="DNA ligase"/>
    <property type="match status" value="1"/>
</dbReference>
<sequence>MSSAGKPRQRAAELRQEINHHNYRYYILDSPLISDAQYDKLLRELQELEAKYPDLITPDSPTQRVGAAPSQEFGEVRHSIPMTSMDNAFSDEEVGEWDRRVRKGLETEGDVAYTAEPKFDGTSISLRYEKGMLVQAGTRGDGETGEDVTVNVRTIKTVPLHLQGKGWPDILEVRGEVVIPKKDFERLNAEQLKQGGKIFANPRNAAAGSLRQLDPRITAARPLSFFPWGLGQTSKPVAPRYSEVVKYLKEWGFRTTEFFHVAKGADECLKFYREMLGKREDLPFEIDGVVYKLDDLAARERLGYTARAPRWAIAHKLPAQEETTVVEDILASVGRTGVITPVAVLKPVAVSGVTVTHATLHNQDELERKDVRIGDTVIVRRAGDVIPEVVGVIKDKRPRGTRKWHMPKKCPVCDSEVIREEEEAAHRCMGGLVCSAQRMGALLHFASRHAMDIEGLGDKLVQQLVEKGMVKTVADIYRLKKDVLADLERMAEKSAQNLLDQIEKSKTTTLARFLHALGIPQVGEATAQLLVDHFGALDDIMDAKRETLEQVHGIGPAMAEDIHSFFHEKHNREVIRALIKAGIHWPKPVKARKDSPLAGKVFVLTGGLASMSRDEARRKLQAFGAKVTDSVSKKTDYVVVGEDPGSKADKAEKLGITMLDEKGFLKLIGQ</sequence>
<comment type="cofactor">
    <cofactor evidence="14">
        <name>Mg(2+)</name>
        <dbReference type="ChEBI" id="CHEBI:18420"/>
    </cofactor>
    <cofactor evidence="14">
        <name>Mn(2+)</name>
        <dbReference type="ChEBI" id="CHEBI:29035"/>
    </cofactor>
</comment>
<feature type="binding site" evidence="14">
    <location>
        <position position="176"/>
    </location>
    <ligand>
        <name>NAD(+)</name>
        <dbReference type="ChEBI" id="CHEBI:57540"/>
    </ligand>
</feature>
<dbReference type="InterPro" id="IPR013839">
    <property type="entry name" value="DNAligase_adenylation"/>
</dbReference>
<dbReference type="Gene3D" id="3.30.470.30">
    <property type="entry name" value="DNA ligase/mRNA capping enzyme"/>
    <property type="match status" value="1"/>
</dbReference>
<dbReference type="Pfam" id="PF14520">
    <property type="entry name" value="HHH_5"/>
    <property type="match status" value="1"/>
</dbReference>
<reference evidence="16 17" key="1">
    <citation type="submission" date="2015-05" db="EMBL/GenBank/DDBJ databases">
        <title>Complete genome sequence of a sulfur-oxidizing gammaproteobacterium strain HA5.</title>
        <authorList>
            <person name="Miura A."/>
            <person name="Kojima H."/>
            <person name="Fukui M."/>
        </authorList>
    </citation>
    <scope>NUCLEOTIDE SEQUENCE [LARGE SCALE GENOMIC DNA]</scope>
    <source>
        <strain evidence="16 17">HA5</strain>
    </source>
</reference>
<evidence type="ECO:0000256" key="7">
    <source>
        <dbReference type="ARBA" id="ARBA00022763"/>
    </source>
</evidence>
<dbReference type="CDD" id="cd17748">
    <property type="entry name" value="BRCT_DNA_ligase_like"/>
    <property type="match status" value="1"/>
</dbReference>
<keyword evidence="14" id="KW-0464">Manganese</keyword>
<dbReference type="KEGG" id="slim:SCL_1027"/>
<name>A0A1B4XEW7_9GAMM</name>
<dbReference type="GO" id="GO:0003911">
    <property type="term" value="F:DNA ligase (NAD+) activity"/>
    <property type="evidence" value="ECO:0007669"/>
    <property type="project" value="UniProtKB-UniRule"/>
</dbReference>
<dbReference type="Gene3D" id="6.20.10.30">
    <property type="match status" value="1"/>
</dbReference>
<dbReference type="FunCoup" id="A0A1B4XEW7">
    <property type="interactions" value="440"/>
</dbReference>
<feature type="binding site" evidence="14">
    <location>
        <begin position="35"/>
        <end position="39"/>
    </location>
    <ligand>
        <name>NAD(+)</name>
        <dbReference type="ChEBI" id="CHEBI:57540"/>
    </ligand>
</feature>
<feature type="binding site" evidence="14">
    <location>
        <position position="139"/>
    </location>
    <ligand>
        <name>NAD(+)</name>
        <dbReference type="ChEBI" id="CHEBI:57540"/>
    </ligand>
</feature>
<dbReference type="InterPro" id="IPR013840">
    <property type="entry name" value="DNAligase_N"/>
</dbReference>
<dbReference type="Gene3D" id="2.40.50.140">
    <property type="entry name" value="Nucleic acid-binding proteins"/>
    <property type="match status" value="1"/>
</dbReference>
<dbReference type="InterPro" id="IPR033136">
    <property type="entry name" value="DNA_ligase_CS"/>
</dbReference>
<dbReference type="EMBL" id="AP014879">
    <property type="protein sequence ID" value="BAV33342.1"/>
    <property type="molecule type" value="Genomic_DNA"/>
</dbReference>
<dbReference type="Pfam" id="PF00533">
    <property type="entry name" value="BRCT"/>
    <property type="match status" value="1"/>
</dbReference>
<dbReference type="SUPFAM" id="SSF50249">
    <property type="entry name" value="Nucleic acid-binding proteins"/>
    <property type="match status" value="1"/>
</dbReference>
<dbReference type="SUPFAM" id="SSF52113">
    <property type="entry name" value="BRCT domain"/>
    <property type="match status" value="1"/>
</dbReference>
<evidence type="ECO:0000313" key="16">
    <source>
        <dbReference type="EMBL" id="BAV33342.1"/>
    </source>
</evidence>
<feature type="binding site" evidence="14">
    <location>
        <position position="316"/>
    </location>
    <ligand>
        <name>NAD(+)</name>
        <dbReference type="ChEBI" id="CHEBI:57540"/>
    </ligand>
</feature>
<dbReference type="InterPro" id="IPR010994">
    <property type="entry name" value="RuvA_2-like"/>
</dbReference>
<dbReference type="FunFam" id="3.30.470.30:FF:000001">
    <property type="entry name" value="DNA ligase"/>
    <property type="match status" value="1"/>
</dbReference>
<keyword evidence="10 14" id="KW-0520">NAD</keyword>
<dbReference type="Gene3D" id="1.10.150.20">
    <property type="entry name" value="5' to 3' exonuclease, C-terminal subdomain"/>
    <property type="match status" value="2"/>
</dbReference>
<dbReference type="GO" id="GO:0006260">
    <property type="term" value="P:DNA replication"/>
    <property type="evidence" value="ECO:0007669"/>
    <property type="project" value="UniProtKB-KW"/>
</dbReference>
<dbReference type="PROSITE" id="PS01056">
    <property type="entry name" value="DNA_LIGASE_N2"/>
    <property type="match status" value="1"/>
</dbReference>
<accession>A0A1B4XEW7</accession>
<dbReference type="InterPro" id="IPR004150">
    <property type="entry name" value="NAD_DNA_ligase_OB"/>
</dbReference>
<dbReference type="GO" id="GO:0003677">
    <property type="term" value="F:DNA binding"/>
    <property type="evidence" value="ECO:0007669"/>
    <property type="project" value="InterPro"/>
</dbReference>
<feature type="binding site" evidence="14">
    <location>
        <position position="434"/>
    </location>
    <ligand>
        <name>Zn(2+)</name>
        <dbReference type="ChEBI" id="CHEBI:29105"/>
    </ligand>
</feature>